<dbReference type="SMART" id="SM00493">
    <property type="entry name" value="TOPRIM"/>
    <property type="match status" value="1"/>
</dbReference>
<dbReference type="PANTHER" id="PTHR39964">
    <property type="entry name" value="UPF0292 PROTEIN TK1411"/>
    <property type="match status" value="1"/>
</dbReference>
<name>N0BKN4_9EURY</name>
<dbReference type="RefSeq" id="WP_015590369.1">
    <property type="nucleotide sequence ID" value="NC_021169.1"/>
</dbReference>
<reference evidence="2 3" key="1">
    <citation type="journal article" date="2013" name="Genome Announc.">
        <title>Complete Genome Sequence of the Thermophilic and Facultatively Chemolithoautotrophic Sulfate Reducer Archaeoglobus sulfaticallidus Strain PM70-1T.</title>
        <authorList>
            <person name="Stokke R."/>
            <person name="Hocking W.P."/>
            <person name="Steinsbu B.O."/>
            <person name="Steen I.H."/>
        </authorList>
    </citation>
    <scope>NUCLEOTIDE SEQUENCE [LARGE SCALE GENOMIC DNA]</scope>
    <source>
        <strain evidence="2">PM70-1</strain>
    </source>
</reference>
<organism evidence="2 3">
    <name type="scientific">Archaeoglobus sulfaticallidus PM70-1</name>
    <dbReference type="NCBI Taxonomy" id="387631"/>
    <lineage>
        <taxon>Archaea</taxon>
        <taxon>Methanobacteriati</taxon>
        <taxon>Methanobacteriota</taxon>
        <taxon>Archaeoglobi</taxon>
        <taxon>Archaeoglobales</taxon>
        <taxon>Archaeoglobaceae</taxon>
        <taxon>Archaeoglobus</taxon>
    </lineage>
</organism>
<evidence type="ECO:0000313" key="3">
    <source>
        <dbReference type="Proteomes" id="UP000013307"/>
    </source>
</evidence>
<dbReference type="STRING" id="387631.Asulf_00757"/>
<dbReference type="InterPro" id="IPR006171">
    <property type="entry name" value="TOPRIM_dom"/>
</dbReference>
<sequence>MKLSYEELVEIREIIKEIARACDDGAVIIVEGRSDEKALKEMGIHGEVRFASISSDAEIVDSVRSRFVILLTDWDYRGNKIEKELSRKLELNGIAVDREYRKRLFRIVGKEVRTIEDIPKLIKKAEIELEWQGYI</sequence>
<keyword evidence="3" id="KW-1185">Reference proteome</keyword>
<protein>
    <submittedName>
        <fullName evidence="2">Small primase-like proteins (Toprim domain)</fullName>
    </submittedName>
</protein>
<dbReference type="EMBL" id="CP005290">
    <property type="protein sequence ID" value="AGK60770.1"/>
    <property type="molecule type" value="Genomic_DNA"/>
</dbReference>
<dbReference type="PANTHER" id="PTHR39964:SF2">
    <property type="entry name" value="UPF0292 PROTEIN MJ1624"/>
    <property type="match status" value="1"/>
</dbReference>
<dbReference type="OrthoDB" id="56459at2157"/>
<dbReference type="SUPFAM" id="SSF110455">
    <property type="entry name" value="Toprim domain"/>
    <property type="match status" value="1"/>
</dbReference>
<gene>
    <name evidence="2" type="ORF">Asulf_00757</name>
</gene>
<evidence type="ECO:0000313" key="2">
    <source>
        <dbReference type="EMBL" id="AGK60770.1"/>
    </source>
</evidence>
<accession>N0BKN4</accession>
<dbReference type="eggNOG" id="arCOG01486">
    <property type="taxonomic scope" value="Archaea"/>
</dbReference>
<dbReference type="KEGG" id="ast:Asulf_00757"/>
<dbReference type="AlphaFoldDB" id="N0BKN4"/>
<feature type="domain" description="Toprim" evidence="1">
    <location>
        <begin position="25"/>
        <end position="104"/>
    </location>
</feature>
<dbReference type="HOGENOM" id="CLU_140789_0_0_2"/>
<dbReference type="GeneID" id="15392398"/>
<evidence type="ECO:0000259" key="1">
    <source>
        <dbReference type="PROSITE" id="PS50880"/>
    </source>
</evidence>
<dbReference type="PROSITE" id="PS50880">
    <property type="entry name" value="TOPRIM"/>
    <property type="match status" value="1"/>
</dbReference>
<proteinExistence type="predicted"/>
<dbReference type="Proteomes" id="UP000013307">
    <property type="component" value="Chromosome"/>
</dbReference>
<dbReference type="Gene3D" id="3.40.1360.10">
    <property type="match status" value="1"/>
</dbReference>